<keyword evidence="8 13" id="KW-0288">FMN</keyword>
<evidence type="ECO:0000256" key="11">
    <source>
        <dbReference type="ARBA" id="ARBA00023136"/>
    </source>
</evidence>
<feature type="binding site" evidence="13">
    <location>
        <position position="186"/>
    </location>
    <ligand>
        <name>substrate</name>
    </ligand>
</feature>
<dbReference type="GO" id="GO:0005737">
    <property type="term" value="C:cytoplasm"/>
    <property type="evidence" value="ECO:0007669"/>
    <property type="project" value="InterPro"/>
</dbReference>
<dbReference type="GO" id="GO:0006207">
    <property type="term" value="P:'de novo' pyrimidine nucleobase biosynthetic process"/>
    <property type="evidence" value="ECO:0007669"/>
    <property type="project" value="UniProtKB-UniRule"/>
</dbReference>
<dbReference type="NCBIfam" id="NF003646">
    <property type="entry name" value="PRK05286.1-4"/>
    <property type="match status" value="1"/>
</dbReference>
<keyword evidence="11 13" id="KW-0472">Membrane</keyword>
<keyword evidence="6 13" id="KW-1003">Cell membrane</keyword>
<dbReference type="NCBIfam" id="NF003645">
    <property type="entry name" value="PRK05286.1-2"/>
    <property type="match status" value="1"/>
</dbReference>
<dbReference type="EMBL" id="LDWR01000011">
    <property type="protein sequence ID" value="KML61133.1"/>
    <property type="molecule type" value="Genomic_DNA"/>
</dbReference>
<dbReference type="InterPro" id="IPR001295">
    <property type="entry name" value="Dihydroorotate_DH_CS"/>
</dbReference>
<dbReference type="PATRIC" id="fig|292.27.peg.466"/>
<proteinExistence type="inferred from homology"/>
<feature type="binding site" evidence="13">
    <location>
        <position position="259"/>
    </location>
    <ligand>
        <name>FMN</name>
        <dbReference type="ChEBI" id="CHEBI:58210"/>
    </ligand>
</feature>
<dbReference type="PANTHER" id="PTHR48109:SF4">
    <property type="entry name" value="DIHYDROOROTATE DEHYDROGENASE (QUINONE), MITOCHONDRIAL"/>
    <property type="match status" value="1"/>
</dbReference>
<evidence type="ECO:0000256" key="1">
    <source>
        <dbReference type="ARBA" id="ARBA00003125"/>
    </source>
</evidence>
<organism evidence="15 16">
    <name type="scientific">Burkholderia cepacia</name>
    <name type="common">Pseudomonas cepacia</name>
    <dbReference type="NCBI Taxonomy" id="292"/>
    <lineage>
        <taxon>Bacteria</taxon>
        <taxon>Pseudomonadati</taxon>
        <taxon>Pseudomonadota</taxon>
        <taxon>Betaproteobacteria</taxon>
        <taxon>Burkholderiales</taxon>
        <taxon>Burkholderiaceae</taxon>
        <taxon>Burkholderia</taxon>
        <taxon>Burkholderia cepacia complex</taxon>
    </lineage>
</organism>
<evidence type="ECO:0000256" key="7">
    <source>
        <dbReference type="ARBA" id="ARBA00022630"/>
    </source>
</evidence>
<evidence type="ECO:0000256" key="13">
    <source>
        <dbReference type="HAMAP-Rule" id="MF_00225"/>
    </source>
</evidence>
<feature type="binding site" evidence="13">
    <location>
        <position position="191"/>
    </location>
    <ligand>
        <name>substrate</name>
    </ligand>
</feature>
<comment type="subcellular location">
    <subcellularLocation>
        <location evidence="2 13">Cell membrane</location>
        <topology evidence="2 13">Peripheral membrane protein</topology>
    </subcellularLocation>
</comment>
<comment type="function">
    <text evidence="1 13">Catalyzes the conversion of dihydroorotate to orotate with quinone as electron acceptor.</text>
</comment>
<feature type="binding site" evidence="13">
    <location>
        <position position="186"/>
    </location>
    <ligand>
        <name>FMN</name>
        <dbReference type="ChEBI" id="CHEBI:58210"/>
    </ligand>
</feature>
<evidence type="ECO:0000256" key="10">
    <source>
        <dbReference type="ARBA" id="ARBA00023002"/>
    </source>
</evidence>
<feature type="binding site" evidence="13">
    <location>
        <position position="80"/>
    </location>
    <ligand>
        <name>substrate</name>
    </ligand>
</feature>
<dbReference type="EC" id="1.3.5.2" evidence="13"/>
<keyword evidence="7 13" id="KW-0285">Flavoprotein</keyword>
<feature type="binding site" evidence="13">
    <location>
        <begin position="76"/>
        <end position="80"/>
    </location>
    <ligand>
        <name>FMN</name>
        <dbReference type="ChEBI" id="CHEBI:58210"/>
    </ligand>
</feature>
<dbReference type="InterPro" id="IPR050074">
    <property type="entry name" value="DHO_dehydrogenase"/>
</dbReference>
<evidence type="ECO:0000256" key="12">
    <source>
        <dbReference type="ARBA" id="ARBA00048639"/>
    </source>
</evidence>
<feature type="domain" description="Dihydroorotate dehydrogenase catalytic" evidence="14">
    <location>
        <begin position="62"/>
        <end position="349"/>
    </location>
</feature>
<evidence type="ECO:0000313" key="15">
    <source>
        <dbReference type="EMBL" id="KML61133.1"/>
    </source>
</evidence>
<accession>A0A0J5XB45</accession>
<dbReference type="Proteomes" id="UP000036338">
    <property type="component" value="Unassembled WGS sequence"/>
</dbReference>
<dbReference type="FunFam" id="3.20.20.70:FF:000028">
    <property type="entry name" value="Dihydroorotate dehydrogenase (quinone)"/>
    <property type="match status" value="1"/>
</dbReference>
<evidence type="ECO:0000256" key="6">
    <source>
        <dbReference type="ARBA" id="ARBA00022475"/>
    </source>
</evidence>
<feature type="binding site" evidence="13">
    <location>
        <position position="153"/>
    </location>
    <ligand>
        <name>FMN</name>
        <dbReference type="ChEBI" id="CHEBI:58210"/>
    </ligand>
</feature>
<dbReference type="InterPro" id="IPR005719">
    <property type="entry name" value="Dihydroorotate_DH_2"/>
</dbReference>
<dbReference type="UniPathway" id="UPA00070">
    <property type="reaction ID" value="UER00946"/>
</dbReference>
<feature type="binding site" evidence="13">
    <location>
        <position position="100"/>
    </location>
    <ligand>
        <name>FMN</name>
        <dbReference type="ChEBI" id="CHEBI:58210"/>
    </ligand>
</feature>
<sequence length="356" mass="37840">MSFIPAVRPIPVFSSLYPLARASLFKMDAEDAHHLTLRALGAAGRTGLACALSARVPDAPRTVMGLTFRNPVGLAAGLDKDGAAIDGLAALGFGFIEVGTVTPRPQPGNPRPRMFRLPQADALINRMGFNNHGVDQFVKNVQAARYRGILGLNIGKNADTPIERAAEDYLYCLERVYPFASYVTINISSPNTKNLRQLQGAGELDALLAALKDKQQRLADLHGKLVPLALKIAPDLDDEQVKEIGDTLLRHKIEAVIATNTTLSRAAVQGLPHADEAGGLSGRPVFDASNEVIRKLRAEVGSEVPIIGVGGIFSGEDARAKLAAGAALVQLYTGFIYRGPALVAECVKAVAREPAA</sequence>
<dbReference type="NCBIfam" id="NF003644">
    <property type="entry name" value="PRK05286.1-1"/>
    <property type="match status" value="1"/>
</dbReference>
<dbReference type="Pfam" id="PF01180">
    <property type="entry name" value="DHO_dh"/>
    <property type="match status" value="1"/>
</dbReference>
<dbReference type="GO" id="GO:0044205">
    <property type="term" value="P:'de novo' UMP biosynthetic process"/>
    <property type="evidence" value="ECO:0007669"/>
    <property type="project" value="UniProtKB-UniRule"/>
</dbReference>
<comment type="pathway">
    <text evidence="3 13">Pyrimidine metabolism; UMP biosynthesis via de novo pathway; orotate from (S)-dihydroorotate (quinone route): step 1/1.</text>
</comment>
<dbReference type="InterPro" id="IPR013785">
    <property type="entry name" value="Aldolase_TIM"/>
</dbReference>
<dbReference type="CDD" id="cd04738">
    <property type="entry name" value="DHOD_2_like"/>
    <property type="match status" value="1"/>
</dbReference>
<comment type="caution">
    <text evidence="15">The sequence shown here is derived from an EMBL/GenBank/DDBJ whole genome shotgun (WGS) entry which is preliminary data.</text>
</comment>
<dbReference type="PROSITE" id="PS00911">
    <property type="entry name" value="DHODEHASE_1"/>
    <property type="match status" value="1"/>
</dbReference>
<dbReference type="SUPFAM" id="SSF51395">
    <property type="entry name" value="FMN-linked oxidoreductases"/>
    <property type="match status" value="1"/>
</dbReference>
<protein>
    <recommendedName>
        <fullName evidence="13">Dihydroorotate dehydrogenase (quinone)</fullName>
        <ecNumber evidence="13">1.3.5.2</ecNumber>
    </recommendedName>
    <alternativeName>
        <fullName evidence="13">DHOdehase</fullName>
        <shortName evidence="13">DHOD</shortName>
        <shortName evidence="13">DHODase</shortName>
    </alternativeName>
    <alternativeName>
        <fullName evidence="13">Dihydroorotate oxidase</fullName>
    </alternativeName>
</protein>
<reference evidence="15 16" key="1">
    <citation type="submission" date="2015-05" db="EMBL/GenBank/DDBJ databases">
        <title>Draft genome of Burkholderia cepacia LK29.</title>
        <authorList>
            <person name="Chan X.Y."/>
        </authorList>
    </citation>
    <scope>NUCLEOTIDE SEQUENCE [LARGE SCALE GENOMIC DNA]</scope>
    <source>
        <strain evidence="15 16">LK29</strain>
    </source>
</reference>
<feature type="binding site" evidence="13">
    <location>
        <position position="231"/>
    </location>
    <ligand>
        <name>FMN</name>
        <dbReference type="ChEBI" id="CHEBI:58210"/>
    </ligand>
</feature>
<dbReference type="PANTHER" id="PTHR48109">
    <property type="entry name" value="DIHYDROOROTATE DEHYDROGENASE (QUINONE), MITOCHONDRIAL-RELATED"/>
    <property type="match status" value="1"/>
</dbReference>
<comment type="similarity">
    <text evidence="4 13">Belongs to the dihydroorotate dehydrogenase family. Type 2 subfamily.</text>
</comment>
<comment type="subunit">
    <text evidence="5 13">Monomer.</text>
</comment>
<gene>
    <name evidence="13" type="primary">pyrD</name>
    <name evidence="15" type="ORF">VL15_05800</name>
</gene>
<evidence type="ECO:0000256" key="8">
    <source>
        <dbReference type="ARBA" id="ARBA00022643"/>
    </source>
</evidence>
<feature type="binding site" evidence="13">
    <location>
        <begin position="332"/>
        <end position="333"/>
    </location>
    <ligand>
        <name>FMN</name>
        <dbReference type="ChEBI" id="CHEBI:58210"/>
    </ligand>
</feature>
<dbReference type="InterPro" id="IPR005720">
    <property type="entry name" value="Dihydroorotate_DH_cat"/>
</dbReference>
<dbReference type="PROSITE" id="PS00912">
    <property type="entry name" value="DHODEHASE_2"/>
    <property type="match status" value="1"/>
</dbReference>
<evidence type="ECO:0000256" key="3">
    <source>
        <dbReference type="ARBA" id="ARBA00005161"/>
    </source>
</evidence>
<dbReference type="GO" id="GO:0005886">
    <property type="term" value="C:plasma membrane"/>
    <property type="evidence" value="ECO:0007669"/>
    <property type="project" value="UniProtKB-SubCell"/>
</dbReference>
<keyword evidence="9 13" id="KW-0665">Pyrimidine biosynthesis</keyword>
<evidence type="ECO:0000259" key="14">
    <source>
        <dbReference type="Pfam" id="PF01180"/>
    </source>
</evidence>
<dbReference type="Gene3D" id="3.20.20.70">
    <property type="entry name" value="Aldolase class I"/>
    <property type="match status" value="1"/>
</dbReference>
<comment type="cofactor">
    <cofactor evidence="13">
        <name>FMN</name>
        <dbReference type="ChEBI" id="CHEBI:58210"/>
    </cofactor>
    <text evidence="13">Binds 1 FMN per subunit.</text>
</comment>
<feature type="binding site" evidence="13">
    <location>
        <begin position="125"/>
        <end position="129"/>
    </location>
    <ligand>
        <name>substrate</name>
    </ligand>
</feature>
<evidence type="ECO:0000313" key="16">
    <source>
        <dbReference type="Proteomes" id="UP000036338"/>
    </source>
</evidence>
<evidence type="ECO:0000256" key="9">
    <source>
        <dbReference type="ARBA" id="ARBA00022975"/>
    </source>
</evidence>
<dbReference type="AlphaFoldDB" id="A0A0J5XB45"/>
<evidence type="ECO:0000256" key="4">
    <source>
        <dbReference type="ARBA" id="ARBA00005359"/>
    </source>
</evidence>
<dbReference type="HAMAP" id="MF_00225">
    <property type="entry name" value="DHO_dh_type2"/>
    <property type="match status" value="1"/>
</dbReference>
<comment type="catalytic activity">
    <reaction evidence="12 13">
        <text>(S)-dihydroorotate + a quinone = orotate + a quinol</text>
        <dbReference type="Rhea" id="RHEA:30187"/>
        <dbReference type="ChEBI" id="CHEBI:24646"/>
        <dbReference type="ChEBI" id="CHEBI:30839"/>
        <dbReference type="ChEBI" id="CHEBI:30864"/>
        <dbReference type="ChEBI" id="CHEBI:132124"/>
        <dbReference type="EC" id="1.3.5.2"/>
    </reaction>
</comment>
<feature type="binding site" evidence="13">
    <location>
        <position position="311"/>
    </location>
    <ligand>
        <name>FMN</name>
        <dbReference type="ChEBI" id="CHEBI:58210"/>
    </ligand>
</feature>
<feature type="binding site" evidence="13">
    <location>
        <begin position="260"/>
        <end position="261"/>
    </location>
    <ligand>
        <name>substrate</name>
    </ligand>
</feature>
<evidence type="ECO:0000256" key="2">
    <source>
        <dbReference type="ARBA" id="ARBA00004202"/>
    </source>
</evidence>
<evidence type="ECO:0000256" key="5">
    <source>
        <dbReference type="ARBA" id="ARBA00011245"/>
    </source>
</evidence>
<keyword evidence="10 13" id="KW-0560">Oxidoreductase</keyword>
<feature type="active site" description="Nucleophile" evidence="13">
    <location>
        <position position="189"/>
    </location>
</feature>
<feature type="binding site" evidence="13">
    <location>
        <position position="282"/>
    </location>
    <ligand>
        <name>FMN</name>
        <dbReference type="ChEBI" id="CHEBI:58210"/>
    </ligand>
</feature>
<dbReference type="NCBIfam" id="NF003652">
    <property type="entry name" value="PRK05286.2-5"/>
    <property type="match status" value="1"/>
</dbReference>
<dbReference type="GO" id="GO:0106430">
    <property type="term" value="F:dihydroorotate dehydrogenase (quinone) activity"/>
    <property type="evidence" value="ECO:0007669"/>
    <property type="project" value="UniProtKB-EC"/>
</dbReference>
<name>A0A0J5XB45_BURCE</name>
<dbReference type="NCBIfam" id="TIGR01036">
    <property type="entry name" value="pyrD_sub2"/>
    <property type="match status" value="1"/>
</dbReference>